<comment type="caution">
    <text evidence="3">The sequence shown here is derived from an EMBL/GenBank/DDBJ whole genome shotgun (WGS) entry which is preliminary data.</text>
</comment>
<dbReference type="EMBL" id="MU858098">
    <property type="protein sequence ID" value="KAK4214141.1"/>
    <property type="molecule type" value="Genomic_DNA"/>
</dbReference>
<dbReference type="Proteomes" id="UP001301769">
    <property type="component" value="Unassembled WGS sequence"/>
</dbReference>
<dbReference type="SUPFAM" id="SSF56601">
    <property type="entry name" value="beta-lactamase/transpeptidase-like"/>
    <property type="match status" value="1"/>
</dbReference>
<sequence length="660" mass="72745">MVGGSAATLSSLLQEVSFALSDTLLSQYGNVGMSIAVSKDGEQAFLNLGQTGIGGIPPSNETVYLISSMTKPIVALSVFILVNDKRNNISISTPVSSILGQLKHNNTSFLHHANRELRLSDLLDLRSEFHKGTNLWESPNGDVPWQTVDQIMSFLCRMPSNKAFASEASFVNERNYVNECFCLAAAIIEKATNMPWARFVQDKIFESLGMKRTSVGIDEASRRKNPSAFASFHSCRVEATVAALRSATGSRTPSYTQIEEYVESSSFITPQPVEVNPSESSSYKTAETIKSSPLAAAAGIMSTTDDLLKFSSKLLQVYNSLPQGAASHHDEVERGMAALLKYIRALPDTYTYAAGWNRVLLPWDPTILDPKPRRPGADGDNVRRLQATMKERCRDKSTTTTDTRQSCQTAWPFFRDDDKLKSSGMAPNLALYHGGNMVGANSFWFLIPRQNVAVVVLCNTRGFFLDAANLACMVLADALFFGNTHHQMKTRLHDMIPRAKIIAPRVAANYLWELVKYEEKLSTMFPDEADNDTYAAACVGRYQFCEGIFATVSEGNEGVLVFQLYGKGFEYPLRVNKRTCSDGGHETDEDTLVMTFAMPMSELTPTGVGGSNRLDAEAFVVVFGGRDQKGMFGQFAWNFARVKGVDGSPPPEFVFKRVDD</sequence>
<evidence type="ECO:0000259" key="2">
    <source>
        <dbReference type="Pfam" id="PF00144"/>
    </source>
</evidence>
<proteinExistence type="inferred from homology"/>
<gene>
    <name evidence="3" type="ORF">QBC37DRAFT_284485</name>
</gene>
<accession>A0AAN6YA23</accession>
<dbReference type="AlphaFoldDB" id="A0AAN6YA23"/>
<dbReference type="InterPro" id="IPR001466">
    <property type="entry name" value="Beta-lactam-related"/>
</dbReference>
<dbReference type="Gene3D" id="3.40.710.10">
    <property type="entry name" value="DD-peptidase/beta-lactamase superfamily"/>
    <property type="match status" value="1"/>
</dbReference>
<name>A0AAN6YA23_9PEZI</name>
<comment type="similarity">
    <text evidence="1">Belongs to the peptidase S12 family.</text>
</comment>
<dbReference type="Pfam" id="PF00144">
    <property type="entry name" value="Beta-lactamase"/>
    <property type="match status" value="1"/>
</dbReference>
<dbReference type="InterPro" id="IPR050491">
    <property type="entry name" value="AmpC-like"/>
</dbReference>
<dbReference type="InterPro" id="IPR012338">
    <property type="entry name" value="Beta-lactam/transpept-like"/>
</dbReference>
<evidence type="ECO:0000313" key="4">
    <source>
        <dbReference type="Proteomes" id="UP001301769"/>
    </source>
</evidence>
<evidence type="ECO:0000256" key="1">
    <source>
        <dbReference type="ARBA" id="ARBA00038215"/>
    </source>
</evidence>
<keyword evidence="4" id="KW-1185">Reference proteome</keyword>
<evidence type="ECO:0000313" key="3">
    <source>
        <dbReference type="EMBL" id="KAK4214141.1"/>
    </source>
</evidence>
<dbReference type="PANTHER" id="PTHR46825">
    <property type="entry name" value="D-ALANYL-D-ALANINE-CARBOXYPEPTIDASE/ENDOPEPTIDASE AMPH"/>
    <property type="match status" value="1"/>
</dbReference>
<reference evidence="3" key="1">
    <citation type="journal article" date="2023" name="Mol. Phylogenet. Evol.">
        <title>Genome-scale phylogeny and comparative genomics of the fungal order Sordariales.</title>
        <authorList>
            <person name="Hensen N."/>
            <person name="Bonometti L."/>
            <person name="Westerberg I."/>
            <person name="Brannstrom I.O."/>
            <person name="Guillou S."/>
            <person name="Cros-Aarteil S."/>
            <person name="Calhoun S."/>
            <person name="Haridas S."/>
            <person name="Kuo A."/>
            <person name="Mondo S."/>
            <person name="Pangilinan J."/>
            <person name="Riley R."/>
            <person name="LaButti K."/>
            <person name="Andreopoulos B."/>
            <person name="Lipzen A."/>
            <person name="Chen C."/>
            <person name="Yan M."/>
            <person name="Daum C."/>
            <person name="Ng V."/>
            <person name="Clum A."/>
            <person name="Steindorff A."/>
            <person name="Ohm R.A."/>
            <person name="Martin F."/>
            <person name="Silar P."/>
            <person name="Natvig D.O."/>
            <person name="Lalanne C."/>
            <person name="Gautier V."/>
            <person name="Ament-Velasquez S.L."/>
            <person name="Kruys A."/>
            <person name="Hutchinson M.I."/>
            <person name="Powell A.J."/>
            <person name="Barry K."/>
            <person name="Miller A.N."/>
            <person name="Grigoriev I.V."/>
            <person name="Debuchy R."/>
            <person name="Gladieux P."/>
            <person name="Hiltunen Thoren M."/>
            <person name="Johannesson H."/>
        </authorList>
    </citation>
    <scope>NUCLEOTIDE SEQUENCE</scope>
    <source>
        <strain evidence="3">PSN293</strain>
    </source>
</reference>
<reference evidence="3" key="2">
    <citation type="submission" date="2023-05" db="EMBL/GenBank/DDBJ databases">
        <authorList>
            <consortium name="Lawrence Berkeley National Laboratory"/>
            <person name="Steindorff A."/>
            <person name="Hensen N."/>
            <person name="Bonometti L."/>
            <person name="Westerberg I."/>
            <person name="Brannstrom I.O."/>
            <person name="Guillou S."/>
            <person name="Cros-Aarteil S."/>
            <person name="Calhoun S."/>
            <person name="Haridas S."/>
            <person name="Kuo A."/>
            <person name="Mondo S."/>
            <person name="Pangilinan J."/>
            <person name="Riley R."/>
            <person name="Labutti K."/>
            <person name="Andreopoulos B."/>
            <person name="Lipzen A."/>
            <person name="Chen C."/>
            <person name="Yanf M."/>
            <person name="Daum C."/>
            <person name="Ng V."/>
            <person name="Clum A."/>
            <person name="Ohm R."/>
            <person name="Martin F."/>
            <person name="Silar P."/>
            <person name="Natvig D."/>
            <person name="Lalanne C."/>
            <person name="Gautier V."/>
            <person name="Ament-Velasquez S.L."/>
            <person name="Kruys A."/>
            <person name="Hutchinson M.I."/>
            <person name="Powell A.J."/>
            <person name="Barry K."/>
            <person name="Miller A.N."/>
            <person name="Grigoriev I.V."/>
            <person name="Debuchy R."/>
            <person name="Gladieux P."/>
            <person name="Thoren M.H."/>
            <person name="Johannesson H."/>
        </authorList>
    </citation>
    <scope>NUCLEOTIDE SEQUENCE</scope>
    <source>
        <strain evidence="3">PSN293</strain>
    </source>
</reference>
<protein>
    <submittedName>
        <fullName evidence="3">Beta-lactamase/transpeptidase-like protein</fullName>
    </submittedName>
</protein>
<dbReference type="PANTHER" id="PTHR46825:SF14">
    <property type="entry name" value="BETA-LACTAMASE-RELATED DOMAIN-CONTAINING PROTEIN"/>
    <property type="match status" value="1"/>
</dbReference>
<organism evidence="3 4">
    <name type="scientific">Rhypophila decipiens</name>
    <dbReference type="NCBI Taxonomy" id="261697"/>
    <lineage>
        <taxon>Eukaryota</taxon>
        <taxon>Fungi</taxon>
        <taxon>Dikarya</taxon>
        <taxon>Ascomycota</taxon>
        <taxon>Pezizomycotina</taxon>
        <taxon>Sordariomycetes</taxon>
        <taxon>Sordariomycetidae</taxon>
        <taxon>Sordariales</taxon>
        <taxon>Naviculisporaceae</taxon>
        <taxon>Rhypophila</taxon>
    </lineage>
</organism>
<feature type="domain" description="Beta-lactamase-related" evidence="2">
    <location>
        <begin position="24"/>
        <end position="463"/>
    </location>
</feature>